<dbReference type="SUPFAM" id="SSF53474">
    <property type="entry name" value="alpha/beta-Hydrolases"/>
    <property type="match status" value="1"/>
</dbReference>
<sequence length="570" mass="62860">MDCFEEILETPAIAYELLFKSAAAIPLSHYLVGTILFLVVFWYNFLEFHFFQDLFTGFRGGPVLLTYNPSSEIYHGVVAKCRALHGRYLATPWLSSPHIQTSFVNFLGRPPVFTYRRQMFHAPDGGTFALDWLLHSDVVHGVASPNNHAIAKDDKTPIVVMIPGLTSDSASPYMKHLVFDTAKNGWNVVVSNHRGLGGVSVTSDCFYNAGWTEDARRVINHLHHEYSEVPLFVVGTSIGANILVKYLGEDGENVPIAGAAAVCSPWDLLVSLICSFIGFEISSIHETRYSRLANWEGIKKSRSIRDFDTHATCLVGNYETVDTYYRRCSSSAFIGQVSVPLLCISALDDPVCTREAIPWDECRANKNVVLATTQHGGHLAFFEGISGSRLWWVRAVNEYLGALLSSSLMHTQKKAENVGPHSPTTQSSIDQGPYLNVADGMVAAMGNDPTEGIAEKNNHDDDDHVDQIVSATENECGPTSVDQIVSATENECGPASVGRKPDFRASENGGRSKSSSGFIERCFYQISRQSNKSIWLLAYIAVISSWPIVGAAFGFLFKRKFKKVLPAKVK</sequence>
<dbReference type="GO" id="GO:0047372">
    <property type="term" value="F:monoacylglycerol lipase activity"/>
    <property type="evidence" value="ECO:0007669"/>
    <property type="project" value="TreeGrafter"/>
</dbReference>
<dbReference type="InterPro" id="IPR022742">
    <property type="entry name" value="Hydrolase_4"/>
</dbReference>
<feature type="region of interest" description="Disordered" evidence="2">
    <location>
        <begin position="491"/>
        <end position="515"/>
    </location>
</feature>
<comment type="similarity">
    <text evidence="1">Belongs to the AB hydrolase superfamily. AB hydrolase 4 family.</text>
</comment>
<keyword evidence="3" id="KW-0812">Transmembrane</keyword>
<reference evidence="5" key="1">
    <citation type="submission" date="2019-12" db="EMBL/GenBank/DDBJ databases">
        <authorList>
            <person name="Scholes J."/>
        </authorList>
    </citation>
    <scope>NUCLEOTIDE SEQUENCE</scope>
</reference>
<dbReference type="Pfam" id="PF12146">
    <property type="entry name" value="Hydrolase_4"/>
    <property type="match status" value="1"/>
</dbReference>
<dbReference type="InterPro" id="IPR029058">
    <property type="entry name" value="AB_hydrolase_fold"/>
</dbReference>
<keyword evidence="6" id="KW-1185">Reference proteome</keyword>
<dbReference type="OrthoDB" id="247542at2759"/>
<keyword evidence="3" id="KW-1133">Transmembrane helix</keyword>
<dbReference type="FunFam" id="3.40.50.1820:FF:000071">
    <property type="entry name" value="Embryogenesis-associated protein EMB8"/>
    <property type="match status" value="1"/>
</dbReference>
<evidence type="ECO:0000256" key="3">
    <source>
        <dbReference type="SAM" id="Phobius"/>
    </source>
</evidence>
<dbReference type="PANTHER" id="PTHR10794:SF63">
    <property type="entry name" value="ALPHA_BETA HYDROLASE 1, ISOFORM A"/>
    <property type="match status" value="1"/>
</dbReference>
<dbReference type="AlphaFoldDB" id="A0A9N7NDA1"/>
<dbReference type="Gene3D" id="3.40.50.1820">
    <property type="entry name" value="alpha/beta hydrolase"/>
    <property type="match status" value="1"/>
</dbReference>
<evidence type="ECO:0000313" key="5">
    <source>
        <dbReference type="EMBL" id="CAA0827836.1"/>
    </source>
</evidence>
<dbReference type="PANTHER" id="PTHR10794">
    <property type="entry name" value="ABHYDROLASE DOMAIN-CONTAINING PROTEIN"/>
    <property type="match status" value="1"/>
</dbReference>
<dbReference type="PROSITE" id="PS01133">
    <property type="entry name" value="UPF0017"/>
    <property type="match status" value="1"/>
</dbReference>
<evidence type="ECO:0000256" key="1">
    <source>
        <dbReference type="ARBA" id="ARBA00010884"/>
    </source>
</evidence>
<feature type="transmembrane region" description="Helical" evidence="3">
    <location>
        <begin position="27"/>
        <end position="45"/>
    </location>
</feature>
<dbReference type="GO" id="GO:0034338">
    <property type="term" value="F:short-chain carboxylesterase activity"/>
    <property type="evidence" value="ECO:0007669"/>
    <property type="project" value="TreeGrafter"/>
</dbReference>
<name>A0A9N7NDA1_STRHE</name>
<dbReference type="InterPro" id="IPR000952">
    <property type="entry name" value="AB_hydrolase_4_CS"/>
</dbReference>
<comment type="caution">
    <text evidence="5">The sequence shown here is derived from an EMBL/GenBank/DDBJ whole genome shotgun (WGS) entry which is preliminary data.</text>
</comment>
<organism evidence="5 6">
    <name type="scientific">Striga hermonthica</name>
    <name type="common">Purple witchweed</name>
    <name type="synonym">Buchnera hermonthica</name>
    <dbReference type="NCBI Taxonomy" id="68872"/>
    <lineage>
        <taxon>Eukaryota</taxon>
        <taxon>Viridiplantae</taxon>
        <taxon>Streptophyta</taxon>
        <taxon>Embryophyta</taxon>
        <taxon>Tracheophyta</taxon>
        <taxon>Spermatophyta</taxon>
        <taxon>Magnoliopsida</taxon>
        <taxon>eudicotyledons</taxon>
        <taxon>Gunneridae</taxon>
        <taxon>Pentapetalae</taxon>
        <taxon>asterids</taxon>
        <taxon>lamiids</taxon>
        <taxon>Lamiales</taxon>
        <taxon>Orobanchaceae</taxon>
        <taxon>Buchnereae</taxon>
        <taxon>Striga</taxon>
    </lineage>
</organism>
<feature type="transmembrane region" description="Helical" evidence="3">
    <location>
        <begin position="534"/>
        <end position="557"/>
    </location>
</feature>
<evidence type="ECO:0000259" key="4">
    <source>
        <dbReference type="Pfam" id="PF12146"/>
    </source>
</evidence>
<evidence type="ECO:0000313" key="6">
    <source>
        <dbReference type="Proteomes" id="UP001153555"/>
    </source>
</evidence>
<dbReference type="Proteomes" id="UP001153555">
    <property type="component" value="Unassembled WGS sequence"/>
</dbReference>
<proteinExistence type="inferred from homology"/>
<feature type="domain" description="Serine aminopeptidase S33" evidence="4">
    <location>
        <begin position="157"/>
        <end position="357"/>
    </location>
</feature>
<dbReference type="InterPro" id="IPR050960">
    <property type="entry name" value="AB_hydrolase_4_sf"/>
</dbReference>
<keyword evidence="3" id="KW-0472">Membrane</keyword>
<dbReference type="EMBL" id="CACSLK010027752">
    <property type="protein sequence ID" value="CAA0827836.1"/>
    <property type="molecule type" value="Genomic_DNA"/>
</dbReference>
<protein>
    <submittedName>
        <fullName evidence="5">Alpha/beta-Hydrolases superfamily protein</fullName>
    </submittedName>
</protein>
<evidence type="ECO:0000256" key="2">
    <source>
        <dbReference type="SAM" id="MobiDB-lite"/>
    </source>
</evidence>
<gene>
    <name evidence="5" type="ORF">SHERM_23531</name>
</gene>
<accession>A0A9N7NDA1</accession>